<feature type="compositionally biased region" description="Low complexity" evidence="1">
    <location>
        <begin position="54"/>
        <end position="72"/>
    </location>
</feature>
<evidence type="ECO:0000259" key="2">
    <source>
        <dbReference type="PROSITE" id="PS51725"/>
    </source>
</evidence>
<feature type="domain" description="ABM" evidence="2">
    <location>
        <begin position="75"/>
        <end position="163"/>
    </location>
</feature>
<dbReference type="Proteomes" id="UP000194761">
    <property type="component" value="Unassembled WGS sequence"/>
</dbReference>
<organism evidence="3 4">
    <name type="scientific">Streptosporangium minutum</name>
    <dbReference type="NCBI Taxonomy" id="569862"/>
    <lineage>
        <taxon>Bacteria</taxon>
        <taxon>Bacillati</taxon>
        <taxon>Actinomycetota</taxon>
        <taxon>Actinomycetes</taxon>
        <taxon>Streptosporangiales</taxon>
        <taxon>Streptosporangiaceae</taxon>
        <taxon>Streptosporangium</taxon>
    </lineage>
</organism>
<feature type="compositionally biased region" description="Pro residues" evidence="1">
    <location>
        <begin position="1"/>
        <end position="12"/>
    </location>
</feature>
<evidence type="ECO:0000313" key="4">
    <source>
        <dbReference type="Proteomes" id="UP000194761"/>
    </source>
</evidence>
<name>A0A243RIY4_9ACTN</name>
<feature type="compositionally biased region" description="Pro residues" evidence="1">
    <location>
        <begin position="22"/>
        <end position="53"/>
    </location>
</feature>
<keyword evidence="4" id="KW-1185">Reference proteome</keyword>
<comment type="caution">
    <text evidence="3">The sequence shown here is derived from an EMBL/GenBank/DDBJ whole genome shotgun (WGS) entry which is preliminary data.</text>
</comment>
<protein>
    <recommendedName>
        <fullName evidence="2">ABM domain-containing protein</fullName>
    </recommendedName>
</protein>
<dbReference type="AlphaFoldDB" id="A0A243RIY4"/>
<dbReference type="EMBL" id="NGFP01000096">
    <property type="protein sequence ID" value="OUC94817.1"/>
    <property type="molecule type" value="Genomic_DNA"/>
</dbReference>
<dbReference type="PROSITE" id="PS51725">
    <property type="entry name" value="ABM"/>
    <property type="match status" value="1"/>
</dbReference>
<dbReference type="Pfam" id="PF03992">
    <property type="entry name" value="ABM"/>
    <property type="match status" value="1"/>
</dbReference>
<proteinExistence type="predicted"/>
<dbReference type="InterPro" id="IPR011008">
    <property type="entry name" value="Dimeric_a/b-barrel"/>
</dbReference>
<dbReference type="SUPFAM" id="SSF54909">
    <property type="entry name" value="Dimeric alpha+beta barrel"/>
    <property type="match status" value="1"/>
</dbReference>
<feature type="region of interest" description="Disordered" evidence="1">
    <location>
        <begin position="1"/>
        <end position="72"/>
    </location>
</feature>
<accession>A0A243RIY4</accession>
<dbReference type="Gene3D" id="3.30.70.100">
    <property type="match status" value="1"/>
</dbReference>
<dbReference type="InterPro" id="IPR007138">
    <property type="entry name" value="ABM_dom"/>
</dbReference>
<gene>
    <name evidence="3" type="ORF">CA984_21120</name>
</gene>
<reference evidence="3 4" key="1">
    <citation type="submission" date="2017-05" db="EMBL/GenBank/DDBJ databases">
        <title>Biotechnological potential of actinobacteria isolated from South African environments.</title>
        <authorList>
            <person name="Le Roes-Hill M."/>
            <person name="Prins A."/>
            <person name="Durrell K.A."/>
        </authorList>
    </citation>
    <scope>NUCLEOTIDE SEQUENCE [LARGE SCALE GENOMIC DNA]</scope>
    <source>
        <strain evidence="3">M26</strain>
    </source>
</reference>
<evidence type="ECO:0000313" key="3">
    <source>
        <dbReference type="EMBL" id="OUC94817.1"/>
    </source>
</evidence>
<sequence>MSTPQPAPPPETPSASPSGSQPTPPSGSPPETPSAPPSASPPIPPSGSQPAPPSEASSEAGPGSSGPSSEASSVFRVLLRMQIRSGMEREFERTWFQVGRAVTDHPANLGQWLSRSEEEEGVYYIVSDWADERRFREFEHSEGHLAHRTRLHPFRSGGSMTTMRVVYAMTGAGTGL</sequence>
<evidence type="ECO:0000256" key="1">
    <source>
        <dbReference type="SAM" id="MobiDB-lite"/>
    </source>
</evidence>